<comment type="caution">
    <text evidence="1">The sequence shown here is derived from an EMBL/GenBank/DDBJ whole genome shotgun (WGS) entry which is preliminary data.</text>
</comment>
<dbReference type="RefSeq" id="WP_285148512.1">
    <property type="nucleotide sequence ID" value="NZ_JASSOM010000018.1"/>
</dbReference>
<protein>
    <submittedName>
        <fullName evidence="1">Uncharacterized protein</fullName>
    </submittedName>
</protein>
<organism evidence="1 2">
    <name type="scientific">Lelliottia wanjuensis</name>
    <dbReference type="NCBI Taxonomy" id="3050585"/>
    <lineage>
        <taxon>Bacteria</taxon>
        <taxon>Pseudomonadati</taxon>
        <taxon>Pseudomonadota</taxon>
        <taxon>Gammaproteobacteria</taxon>
        <taxon>Enterobacterales</taxon>
        <taxon>Enterobacteriaceae</taxon>
        <taxon>Lelliottia</taxon>
    </lineage>
</organism>
<keyword evidence="2" id="KW-1185">Reference proteome</keyword>
<gene>
    <name evidence="1" type="ORF">QQF32_04965</name>
</gene>
<reference evidence="1 2" key="1">
    <citation type="submission" date="2023-06" db="EMBL/GenBank/DDBJ databases">
        <title>Identification and characterization of antibiotic-resistant Gram-negative bacteria.</title>
        <authorList>
            <person name="Cho G.-S."/>
            <person name="Lee J."/>
            <person name="Tai E."/>
            <person name="Jeong S."/>
            <person name="Kim I."/>
            <person name="Kim B.-E."/>
            <person name="Jeong M.-I."/>
            <person name="Oh K.-K."/>
            <person name="Franz C.M.A.P."/>
        </authorList>
    </citation>
    <scope>NUCLEOTIDE SEQUENCE [LARGE SCALE GENOMIC DNA]</scope>
    <source>
        <strain evidence="1 2">V106_12</strain>
    </source>
</reference>
<dbReference type="CDD" id="cd20707">
    <property type="entry name" value="MIX_III"/>
    <property type="match status" value="1"/>
</dbReference>
<dbReference type="Proteomes" id="UP001223214">
    <property type="component" value="Unassembled WGS sequence"/>
</dbReference>
<evidence type="ECO:0000313" key="1">
    <source>
        <dbReference type="EMBL" id="MDK9362553.1"/>
    </source>
</evidence>
<accession>A0AAP4FRF7</accession>
<name>A0AAP4FRF7_9ENTR</name>
<proteinExistence type="predicted"/>
<dbReference type="EMBL" id="JASSOM010000018">
    <property type="protein sequence ID" value="MDK9362553.1"/>
    <property type="molecule type" value="Genomic_DNA"/>
</dbReference>
<sequence>MPEDQQIASLGEECLALGHDIPASFINVDDEKYSEAWLAFSSDPWSERVLREYASGQRSAARFTQITLSALRAAPDKIPEGLALEPSLLTLQTQVVEYATSHFPDLERVMEEPGGGAHGFYSRTERGAALSSYIAQLTAQYGCQPGAIAVNDLTGVVQELNAGRLQIARSRQAYLTQPAIKHQHLISDAIENYLLELQKMVAQTTLPAGAGMAHFTRLQTCYNEPARAEFAQTYQRKRGEYRRRYLVQTRHHKPKALLTNRMR</sequence>
<evidence type="ECO:0000313" key="2">
    <source>
        <dbReference type="Proteomes" id="UP001223214"/>
    </source>
</evidence>
<dbReference type="AlphaFoldDB" id="A0AAP4FRF7"/>